<evidence type="ECO:0000256" key="1">
    <source>
        <dbReference type="ARBA" id="ARBA00004141"/>
    </source>
</evidence>
<protein>
    <submittedName>
        <fullName evidence="7">MauE/DoxX family redox-associated membrane protein</fullName>
    </submittedName>
</protein>
<organism evidence="7 8">
    <name type="scientific">Streptosporangium jomthongense</name>
    <dbReference type="NCBI Taxonomy" id="1193683"/>
    <lineage>
        <taxon>Bacteria</taxon>
        <taxon>Bacillati</taxon>
        <taxon>Actinomycetota</taxon>
        <taxon>Actinomycetes</taxon>
        <taxon>Streptosporangiales</taxon>
        <taxon>Streptosporangiaceae</taxon>
        <taxon>Streptosporangium</taxon>
    </lineage>
</organism>
<comment type="caution">
    <text evidence="7">The sequence shown here is derived from an EMBL/GenBank/DDBJ whole genome shotgun (WGS) entry which is preliminary data.</text>
</comment>
<keyword evidence="8" id="KW-1185">Reference proteome</keyword>
<dbReference type="Pfam" id="PF07291">
    <property type="entry name" value="MauE"/>
    <property type="match status" value="1"/>
</dbReference>
<feature type="transmembrane region" description="Helical" evidence="5">
    <location>
        <begin position="144"/>
        <end position="164"/>
    </location>
</feature>
<sequence>MMYVSLTCAVSLAAVFGHAGLGKARDRKGFEKSIRDLDWFPPGVVPTVARSVAAMELLVVLAFAASPVAGPKAAVVGFSGALTLLIGFTGVIVLALKRGVRARCNCFGTAGAEYSLRHVVRNSLLAGMAVTGVLTVGADHRAHISGMTLAILTGLIIAGLTVAMDDLLGLFRM</sequence>
<name>A0ABV8EWA9_9ACTN</name>
<dbReference type="EMBL" id="JBHSBC010000002">
    <property type="protein sequence ID" value="MFC3979327.1"/>
    <property type="molecule type" value="Genomic_DNA"/>
</dbReference>
<dbReference type="RefSeq" id="WP_386187992.1">
    <property type="nucleotide sequence ID" value="NZ_JBHSBC010000002.1"/>
</dbReference>
<gene>
    <name evidence="7" type="ORF">ACFOYY_04290</name>
</gene>
<comment type="subcellular location">
    <subcellularLocation>
        <location evidence="1">Membrane</location>
        <topology evidence="1">Multi-pass membrane protein</topology>
    </subcellularLocation>
</comment>
<dbReference type="InterPro" id="IPR009908">
    <property type="entry name" value="Methylamine_util_MauE"/>
</dbReference>
<feature type="transmembrane region" description="Helical" evidence="5">
    <location>
        <begin position="73"/>
        <end position="96"/>
    </location>
</feature>
<feature type="domain" description="Methylamine utilisation protein MauE" evidence="6">
    <location>
        <begin position="1"/>
        <end position="134"/>
    </location>
</feature>
<evidence type="ECO:0000256" key="3">
    <source>
        <dbReference type="ARBA" id="ARBA00022989"/>
    </source>
</evidence>
<accession>A0ABV8EWA9</accession>
<dbReference type="Proteomes" id="UP001595698">
    <property type="component" value="Unassembled WGS sequence"/>
</dbReference>
<keyword evidence="3 5" id="KW-1133">Transmembrane helix</keyword>
<evidence type="ECO:0000256" key="5">
    <source>
        <dbReference type="SAM" id="Phobius"/>
    </source>
</evidence>
<evidence type="ECO:0000259" key="6">
    <source>
        <dbReference type="Pfam" id="PF07291"/>
    </source>
</evidence>
<evidence type="ECO:0000313" key="8">
    <source>
        <dbReference type="Proteomes" id="UP001595698"/>
    </source>
</evidence>
<reference evidence="8" key="1">
    <citation type="journal article" date="2019" name="Int. J. Syst. Evol. Microbiol.">
        <title>The Global Catalogue of Microorganisms (GCM) 10K type strain sequencing project: providing services to taxonomists for standard genome sequencing and annotation.</title>
        <authorList>
            <consortium name="The Broad Institute Genomics Platform"/>
            <consortium name="The Broad Institute Genome Sequencing Center for Infectious Disease"/>
            <person name="Wu L."/>
            <person name="Ma J."/>
        </authorList>
    </citation>
    <scope>NUCLEOTIDE SEQUENCE [LARGE SCALE GENOMIC DNA]</scope>
    <source>
        <strain evidence="8">TBRC 7912</strain>
    </source>
</reference>
<keyword evidence="4 5" id="KW-0472">Membrane</keyword>
<evidence type="ECO:0000256" key="4">
    <source>
        <dbReference type="ARBA" id="ARBA00023136"/>
    </source>
</evidence>
<proteinExistence type="predicted"/>
<keyword evidence="2 5" id="KW-0812">Transmembrane</keyword>
<evidence type="ECO:0000313" key="7">
    <source>
        <dbReference type="EMBL" id="MFC3979327.1"/>
    </source>
</evidence>
<feature type="transmembrane region" description="Helical" evidence="5">
    <location>
        <begin position="48"/>
        <end position="66"/>
    </location>
</feature>
<evidence type="ECO:0000256" key="2">
    <source>
        <dbReference type="ARBA" id="ARBA00022692"/>
    </source>
</evidence>